<dbReference type="EMBL" id="BAAAMR010000118">
    <property type="protein sequence ID" value="GAA2164331.1"/>
    <property type="molecule type" value="Genomic_DNA"/>
</dbReference>
<gene>
    <name evidence="2" type="ORF">GCM10009727_81740</name>
</gene>
<proteinExistence type="predicted"/>
<dbReference type="Pfam" id="PF24705">
    <property type="entry name" value="DUF7668"/>
    <property type="match status" value="1"/>
</dbReference>
<dbReference type="Proteomes" id="UP001501020">
    <property type="component" value="Unassembled WGS sequence"/>
</dbReference>
<comment type="caution">
    <text evidence="2">The sequence shown here is derived from an EMBL/GenBank/DDBJ whole genome shotgun (WGS) entry which is preliminary data.</text>
</comment>
<evidence type="ECO:0000313" key="2">
    <source>
        <dbReference type="EMBL" id="GAA2164331.1"/>
    </source>
</evidence>
<evidence type="ECO:0000313" key="3">
    <source>
        <dbReference type="Proteomes" id="UP001501020"/>
    </source>
</evidence>
<feature type="domain" description="DUF7668" evidence="1">
    <location>
        <begin position="14"/>
        <end position="114"/>
    </location>
</feature>
<dbReference type="RefSeq" id="WP_344280853.1">
    <property type="nucleotide sequence ID" value="NZ_BAAAMR010000118.1"/>
</dbReference>
<keyword evidence="3" id="KW-1185">Reference proteome</keyword>
<name>A0ABN3AF79_9ACTN</name>
<reference evidence="2 3" key="1">
    <citation type="journal article" date="2019" name="Int. J. Syst. Evol. Microbiol.">
        <title>The Global Catalogue of Microorganisms (GCM) 10K type strain sequencing project: providing services to taxonomists for standard genome sequencing and annotation.</title>
        <authorList>
            <consortium name="The Broad Institute Genomics Platform"/>
            <consortium name="The Broad Institute Genome Sequencing Center for Infectious Disease"/>
            <person name="Wu L."/>
            <person name="Ma J."/>
        </authorList>
    </citation>
    <scope>NUCLEOTIDE SEQUENCE [LARGE SCALE GENOMIC DNA]</scope>
    <source>
        <strain evidence="2 3">JCM 13850</strain>
    </source>
</reference>
<evidence type="ECO:0000259" key="1">
    <source>
        <dbReference type="Pfam" id="PF24705"/>
    </source>
</evidence>
<organism evidence="2 3">
    <name type="scientific">Actinomadura napierensis</name>
    <dbReference type="NCBI Taxonomy" id="267854"/>
    <lineage>
        <taxon>Bacteria</taxon>
        <taxon>Bacillati</taxon>
        <taxon>Actinomycetota</taxon>
        <taxon>Actinomycetes</taxon>
        <taxon>Streptosporangiales</taxon>
        <taxon>Thermomonosporaceae</taxon>
        <taxon>Actinomadura</taxon>
    </lineage>
</organism>
<sequence>MLPEEGVNAVRVVVGLLVRGEYEELETLTEARRFTAAQIAAAVERHGRDLISPPEAAFREVEAAPAVQEPSDERAFRVDFPLWTAQDGRSDLTLGLTVAEVMEGVWTVELHGVRRAAGGTAP</sequence>
<dbReference type="InterPro" id="IPR056085">
    <property type="entry name" value="DUF7668"/>
</dbReference>
<protein>
    <recommendedName>
        <fullName evidence="1">DUF7668 domain-containing protein</fullName>
    </recommendedName>
</protein>
<accession>A0ABN3AF79</accession>